<proteinExistence type="predicted"/>
<evidence type="ECO:0000313" key="4">
    <source>
        <dbReference type="EMBL" id="KPJ20604.1"/>
    </source>
</evidence>
<dbReference type="PROSITE" id="PS50405">
    <property type="entry name" value="GST_CTER"/>
    <property type="match status" value="1"/>
</dbReference>
<accession>A0A0N0PEW9</accession>
<evidence type="ECO:0000259" key="3">
    <source>
        <dbReference type="PROSITE" id="PS50405"/>
    </source>
</evidence>
<dbReference type="STRING" id="66420.A0A0N0PEW9"/>
<dbReference type="EMBL" id="LADI01005020">
    <property type="protein sequence ID" value="KPJ20604.1"/>
    <property type="molecule type" value="Genomic_DNA"/>
</dbReference>
<dbReference type="PROSITE" id="PS50404">
    <property type="entry name" value="GST_NTER"/>
    <property type="match status" value="1"/>
</dbReference>
<dbReference type="CDD" id="cd03177">
    <property type="entry name" value="GST_C_Delta_Epsilon"/>
    <property type="match status" value="1"/>
</dbReference>
<dbReference type="SUPFAM" id="SSF52833">
    <property type="entry name" value="Thioredoxin-like"/>
    <property type="match status" value="1"/>
</dbReference>
<dbReference type="Gene3D" id="3.40.30.10">
    <property type="entry name" value="Glutaredoxin"/>
    <property type="match status" value="1"/>
</dbReference>
<dbReference type="Gene3D" id="1.20.1050.10">
    <property type="match status" value="1"/>
</dbReference>
<dbReference type="SFLD" id="SFLDG00358">
    <property type="entry name" value="Main_(cytGST)"/>
    <property type="match status" value="1"/>
</dbReference>
<reference evidence="4 5" key="1">
    <citation type="journal article" date="2015" name="Nat. Commun.">
        <title>Outbred genome sequencing and CRISPR/Cas9 gene editing in butterflies.</title>
        <authorList>
            <person name="Li X."/>
            <person name="Fan D."/>
            <person name="Zhang W."/>
            <person name="Liu G."/>
            <person name="Zhang L."/>
            <person name="Zhao L."/>
            <person name="Fang X."/>
            <person name="Chen L."/>
            <person name="Dong Y."/>
            <person name="Chen Y."/>
            <person name="Ding Y."/>
            <person name="Zhao R."/>
            <person name="Feng M."/>
            <person name="Zhu Y."/>
            <person name="Feng Y."/>
            <person name="Jiang X."/>
            <person name="Zhu D."/>
            <person name="Xiang H."/>
            <person name="Feng X."/>
            <person name="Li S."/>
            <person name="Wang J."/>
            <person name="Zhang G."/>
            <person name="Kronforst M.R."/>
            <person name="Wang W."/>
        </authorList>
    </citation>
    <scope>NUCLEOTIDE SEQUENCE [LARGE SCALE GENOMIC DNA]</scope>
    <source>
        <strain evidence="4">Ya'a_city_454_Px</strain>
        <tissue evidence="4">Whole body</tissue>
    </source>
</reference>
<dbReference type="SFLD" id="SFLDS00019">
    <property type="entry name" value="Glutathione_Transferase_(cytos"/>
    <property type="match status" value="1"/>
</dbReference>
<dbReference type="AlphaFoldDB" id="A0A0N0PEW9"/>
<dbReference type="InterPro" id="IPR004046">
    <property type="entry name" value="GST_C"/>
</dbReference>
<sequence>MTIDYYYMDGSPPCAVVTLTITALGIEDKVKTRRVDEMNDEHLKDDYLKINPQHTAPVIVDDGFALSESRAIAKYLVAKYGNNKYYPQAIKTRALVDQRLDFDIGTLYPKLIDIYFSKILKTPLTEAQLKKMDDALNILNVYLKENKFVVGAELTLADFSLGVCVALMEAFEISIEKYTNIVRWLTHVKSTLPEFEEIITKTTNDGKKLIEIMSKSQ</sequence>
<dbReference type="Pfam" id="PF13417">
    <property type="entry name" value="GST_N_3"/>
    <property type="match status" value="1"/>
</dbReference>
<name>A0A0N0PEW9_PAPXU</name>
<dbReference type="InterPro" id="IPR040079">
    <property type="entry name" value="Glutathione_S-Trfase"/>
</dbReference>
<dbReference type="PANTHER" id="PTHR43969">
    <property type="entry name" value="GLUTATHIONE S TRANSFERASE D10, ISOFORM A-RELATED"/>
    <property type="match status" value="1"/>
</dbReference>
<dbReference type="Proteomes" id="UP000053268">
    <property type="component" value="Unassembled WGS sequence"/>
</dbReference>
<keyword evidence="4" id="KW-0808">Transferase</keyword>
<dbReference type="GO" id="GO:0004364">
    <property type="term" value="F:glutathione transferase activity"/>
    <property type="evidence" value="ECO:0007669"/>
    <property type="project" value="TreeGrafter"/>
</dbReference>
<dbReference type="FunFam" id="3.40.30.10:FF:000034">
    <property type="entry name" value="glutathione S-transferase 1"/>
    <property type="match status" value="1"/>
</dbReference>
<feature type="domain" description="GST N-terminal" evidence="2">
    <location>
        <begin position="1"/>
        <end position="84"/>
    </location>
</feature>
<dbReference type="InterPro" id="IPR036249">
    <property type="entry name" value="Thioredoxin-like_sf"/>
</dbReference>
<evidence type="ECO:0000256" key="1">
    <source>
        <dbReference type="ARBA" id="ARBA00011738"/>
    </source>
</evidence>
<dbReference type="InterPro" id="IPR036282">
    <property type="entry name" value="Glutathione-S-Trfase_C_sf"/>
</dbReference>
<organism evidence="4 5">
    <name type="scientific">Papilio xuthus</name>
    <name type="common">Asian swallowtail butterfly</name>
    <dbReference type="NCBI Taxonomy" id="66420"/>
    <lineage>
        <taxon>Eukaryota</taxon>
        <taxon>Metazoa</taxon>
        <taxon>Ecdysozoa</taxon>
        <taxon>Arthropoda</taxon>
        <taxon>Hexapoda</taxon>
        <taxon>Insecta</taxon>
        <taxon>Pterygota</taxon>
        <taxon>Neoptera</taxon>
        <taxon>Endopterygota</taxon>
        <taxon>Lepidoptera</taxon>
        <taxon>Glossata</taxon>
        <taxon>Ditrysia</taxon>
        <taxon>Papilionoidea</taxon>
        <taxon>Papilionidae</taxon>
        <taxon>Papilioninae</taxon>
        <taxon>Papilio</taxon>
    </lineage>
</organism>
<evidence type="ECO:0000313" key="5">
    <source>
        <dbReference type="Proteomes" id="UP000053268"/>
    </source>
</evidence>
<protein>
    <submittedName>
        <fullName evidence="4">Glutathione S-transferase 1-1</fullName>
    </submittedName>
</protein>
<dbReference type="InterPro" id="IPR004045">
    <property type="entry name" value="Glutathione_S-Trfase_N"/>
</dbReference>
<gene>
    <name evidence="4" type="ORF">RR46_00130</name>
</gene>
<evidence type="ECO:0000259" key="2">
    <source>
        <dbReference type="PROSITE" id="PS50404"/>
    </source>
</evidence>
<dbReference type="GO" id="GO:0006749">
    <property type="term" value="P:glutathione metabolic process"/>
    <property type="evidence" value="ECO:0007669"/>
    <property type="project" value="TreeGrafter"/>
</dbReference>
<feature type="domain" description="GST C-terminal" evidence="3">
    <location>
        <begin position="89"/>
        <end position="216"/>
    </location>
</feature>
<dbReference type="SUPFAM" id="SSF47616">
    <property type="entry name" value="GST C-terminal domain-like"/>
    <property type="match status" value="1"/>
</dbReference>
<comment type="caution">
    <text evidence="4">The sequence shown here is derived from an EMBL/GenBank/DDBJ whole genome shotgun (WGS) entry which is preliminary data.</text>
</comment>
<dbReference type="SFLD" id="SFLDG01153">
    <property type="entry name" value="Main.4:_Theta-like"/>
    <property type="match status" value="1"/>
</dbReference>
<dbReference type="InterPro" id="IPR010987">
    <property type="entry name" value="Glutathione-S-Trfase_C-like"/>
</dbReference>
<dbReference type="Pfam" id="PF00043">
    <property type="entry name" value="GST_C"/>
    <property type="match status" value="1"/>
</dbReference>
<dbReference type="PANTHER" id="PTHR43969:SF9">
    <property type="entry name" value="GLUTATHIONE S TRANSFERASE D10, ISOFORM A-RELATED"/>
    <property type="match status" value="1"/>
</dbReference>
<dbReference type="FunFam" id="1.20.1050.10:FF:000007">
    <property type="entry name" value="Glutathione S-transferase 1-1"/>
    <property type="match status" value="1"/>
</dbReference>
<comment type="subunit">
    <text evidence="1">Homodimer.</text>
</comment>
<keyword evidence="5" id="KW-1185">Reference proteome</keyword>